<dbReference type="InterPro" id="IPR014729">
    <property type="entry name" value="Rossmann-like_a/b/a_fold"/>
</dbReference>
<organism evidence="11 12">
    <name type="scientific">Pendulispora albinea</name>
    <dbReference type="NCBI Taxonomy" id="2741071"/>
    <lineage>
        <taxon>Bacteria</taxon>
        <taxon>Pseudomonadati</taxon>
        <taxon>Myxococcota</taxon>
        <taxon>Myxococcia</taxon>
        <taxon>Myxococcales</taxon>
        <taxon>Sorangiineae</taxon>
        <taxon>Pendulisporaceae</taxon>
        <taxon>Pendulispora</taxon>
    </lineage>
</organism>
<name>A0ABZ2LXU6_9BACT</name>
<keyword evidence="12" id="KW-1185">Reference proteome</keyword>
<evidence type="ECO:0000256" key="3">
    <source>
        <dbReference type="ARBA" id="ARBA00022695"/>
    </source>
</evidence>
<feature type="domain" description="Cytidyltransferase-like" evidence="10">
    <location>
        <begin position="14"/>
        <end position="142"/>
    </location>
</feature>
<keyword evidence="3 9" id="KW-0548">Nucleotidyltransferase</keyword>
<dbReference type="PANTHER" id="PTHR21342:SF1">
    <property type="entry name" value="PHOSPHOPANTETHEINE ADENYLYLTRANSFERASE"/>
    <property type="match status" value="1"/>
</dbReference>
<evidence type="ECO:0000256" key="8">
    <source>
        <dbReference type="ARBA" id="ARBA00029346"/>
    </source>
</evidence>
<dbReference type="HAMAP" id="MF_00151">
    <property type="entry name" value="PPAT_bact"/>
    <property type="match status" value="1"/>
</dbReference>
<comment type="similarity">
    <text evidence="9">Belongs to the bacterial CoaD family.</text>
</comment>
<dbReference type="EMBL" id="CP089984">
    <property type="protein sequence ID" value="WXB15575.1"/>
    <property type="molecule type" value="Genomic_DNA"/>
</dbReference>
<evidence type="ECO:0000256" key="6">
    <source>
        <dbReference type="ARBA" id="ARBA00022842"/>
    </source>
</evidence>
<dbReference type="InterPro" id="IPR004821">
    <property type="entry name" value="Cyt_trans-like"/>
</dbReference>
<sequence length="171" mass="18670">MSRLSHPAVARLAVYAGSFDPVTFGHLDLIERASALFSDVIVGLGVHPTRHPLFSLEERMDLVRSVSSHLSNVRVESFDGLLIDYCQQVGARVVVRGLRAVTDFEYELQIAHANADLCPSVDTVFLPSRTEHGFVSASLIREIASHGGNVSRYAPSVVVEALRAKFTGPRT</sequence>
<keyword evidence="6 9" id="KW-0460">Magnesium</keyword>
<protein>
    <recommendedName>
        <fullName evidence="9">Phosphopantetheine adenylyltransferase</fullName>
        <ecNumber evidence="9">2.7.7.3</ecNumber>
    </recommendedName>
    <alternativeName>
        <fullName evidence="9">Dephospho-CoA pyrophosphorylase</fullName>
    </alternativeName>
    <alternativeName>
        <fullName evidence="9">Pantetheine-phosphate adenylyltransferase</fullName>
        <shortName evidence="9">PPAT</shortName>
    </alternativeName>
</protein>
<keyword evidence="4 9" id="KW-0547">Nucleotide-binding</keyword>
<feature type="binding site" evidence="9">
    <location>
        <position position="18"/>
    </location>
    <ligand>
        <name>substrate</name>
    </ligand>
</feature>
<comment type="pathway">
    <text evidence="9">Cofactor biosynthesis; coenzyme A biosynthesis; CoA from (R)-pantothenate: step 4/5.</text>
</comment>
<evidence type="ECO:0000256" key="4">
    <source>
        <dbReference type="ARBA" id="ARBA00022741"/>
    </source>
</evidence>
<feature type="binding site" evidence="9">
    <location>
        <position position="107"/>
    </location>
    <ligand>
        <name>ATP</name>
        <dbReference type="ChEBI" id="CHEBI:30616"/>
    </ligand>
</feature>
<feature type="binding site" evidence="9">
    <location>
        <begin position="18"/>
        <end position="19"/>
    </location>
    <ligand>
        <name>ATP</name>
        <dbReference type="ChEBI" id="CHEBI:30616"/>
    </ligand>
</feature>
<comment type="cofactor">
    <cofactor evidence="9">
        <name>Mg(2+)</name>
        <dbReference type="ChEBI" id="CHEBI:18420"/>
    </cofactor>
</comment>
<reference evidence="11 12" key="1">
    <citation type="submission" date="2021-12" db="EMBL/GenBank/DDBJ databases">
        <title>Discovery of the Pendulisporaceae a myxobacterial family with distinct sporulation behavior and unique specialized metabolism.</title>
        <authorList>
            <person name="Garcia R."/>
            <person name="Popoff A."/>
            <person name="Bader C.D."/>
            <person name="Loehr J."/>
            <person name="Walesch S."/>
            <person name="Walt C."/>
            <person name="Boldt J."/>
            <person name="Bunk B."/>
            <person name="Haeckl F.J.F.P.J."/>
            <person name="Gunesch A.P."/>
            <person name="Birkelbach J."/>
            <person name="Nuebel U."/>
            <person name="Pietschmann T."/>
            <person name="Bach T."/>
            <person name="Mueller R."/>
        </authorList>
    </citation>
    <scope>NUCLEOTIDE SEQUENCE [LARGE SCALE GENOMIC DNA]</scope>
    <source>
        <strain evidence="11 12">MSr11954</strain>
    </source>
</reference>
<dbReference type="PRINTS" id="PR01020">
    <property type="entry name" value="LPSBIOSNTHSS"/>
</dbReference>
<evidence type="ECO:0000256" key="2">
    <source>
        <dbReference type="ARBA" id="ARBA00022679"/>
    </source>
</evidence>
<dbReference type="CDD" id="cd02163">
    <property type="entry name" value="PPAT"/>
    <property type="match status" value="1"/>
</dbReference>
<comment type="caution">
    <text evidence="9">Lacks conserved residue(s) required for the propagation of feature annotation.</text>
</comment>
<dbReference type="PANTHER" id="PTHR21342">
    <property type="entry name" value="PHOSPHOPANTETHEINE ADENYLYLTRANSFERASE"/>
    <property type="match status" value="1"/>
</dbReference>
<dbReference type="NCBIfam" id="TIGR00125">
    <property type="entry name" value="cyt_tran_rel"/>
    <property type="match status" value="1"/>
</dbReference>
<keyword evidence="5 9" id="KW-0067">ATP-binding</keyword>
<dbReference type="EC" id="2.7.7.3" evidence="9"/>
<evidence type="ECO:0000256" key="7">
    <source>
        <dbReference type="ARBA" id="ARBA00022993"/>
    </source>
</evidence>
<evidence type="ECO:0000256" key="9">
    <source>
        <dbReference type="HAMAP-Rule" id="MF_00151"/>
    </source>
</evidence>
<dbReference type="Proteomes" id="UP001370348">
    <property type="component" value="Chromosome"/>
</dbReference>
<feature type="binding site" evidence="9">
    <location>
        <position position="96"/>
    </location>
    <ligand>
        <name>substrate</name>
    </ligand>
</feature>
<proteinExistence type="inferred from homology"/>
<comment type="catalytic activity">
    <reaction evidence="8 9">
        <text>(R)-4'-phosphopantetheine + ATP + H(+) = 3'-dephospho-CoA + diphosphate</text>
        <dbReference type="Rhea" id="RHEA:19801"/>
        <dbReference type="ChEBI" id="CHEBI:15378"/>
        <dbReference type="ChEBI" id="CHEBI:30616"/>
        <dbReference type="ChEBI" id="CHEBI:33019"/>
        <dbReference type="ChEBI" id="CHEBI:57328"/>
        <dbReference type="ChEBI" id="CHEBI:61723"/>
        <dbReference type="EC" id="2.7.7.3"/>
    </reaction>
</comment>
<keyword evidence="2 9" id="KW-0808">Transferase</keyword>
<dbReference type="GO" id="GO:0004595">
    <property type="term" value="F:pantetheine-phosphate adenylyltransferase activity"/>
    <property type="evidence" value="ECO:0007669"/>
    <property type="project" value="UniProtKB-EC"/>
</dbReference>
<evidence type="ECO:0000259" key="10">
    <source>
        <dbReference type="Pfam" id="PF01467"/>
    </source>
</evidence>
<keyword evidence="7 9" id="KW-0173">Coenzyme A biosynthesis</keyword>
<comment type="subcellular location">
    <subcellularLocation>
        <location evidence="9">Cytoplasm</location>
    </subcellularLocation>
</comment>
<feature type="binding site" evidence="9">
    <location>
        <position position="26"/>
    </location>
    <ligand>
        <name>ATP</name>
        <dbReference type="ChEBI" id="CHEBI:30616"/>
    </ligand>
</feature>
<dbReference type="SUPFAM" id="SSF52374">
    <property type="entry name" value="Nucleotidylyl transferase"/>
    <property type="match status" value="1"/>
</dbReference>
<dbReference type="Gene3D" id="3.40.50.620">
    <property type="entry name" value="HUPs"/>
    <property type="match status" value="1"/>
</dbReference>
<keyword evidence="1 9" id="KW-0963">Cytoplasm</keyword>
<dbReference type="RefSeq" id="WP_394825207.1">
    <property type="nucleotide sequence ID" value="NZ_CP089984.1"/>
</dbReference>
<feature type="binding site" evidence="9">
    <location>
        <position position="82"/>
    </location>
    <ligand>
        <name>substrate</name>
    </ligand>
</feature>
<feature type="binding site" evidence="9">
    <location>
        <begin position="97"/>
        <end position="99"/>
    </location>
    <ligand>
        <name>ATP</name>
        <dbReference type="ChEBI" id="CHEBI:30616"/>
    </ligand>
</feature>
<comment type="subunit">
    <text evidence="9">Homohexamer.</text>
</comment>
<feature type="binding site" evidence="9">
    <location>
        <begin position="132"/>
        <end position="138"/>
    </location>
    <ligand>
        <name>ATP</name>
        <dbReference type="ChEBI" id="CHEBI:30616"/>
    </ligand>
</feature>
<evidence type="ECO:0000256" key="5">
    <source>
        <dbReference type="ARBA" id="ARBA00022840"/>
    </source>
</evidence>
<gene>
    <name evidence="9 11" type="primary">coaD</name>
    <name evidence="11" type="ORF">LZC94_48130</name>
</gene>
<dbReference type="InterPro" id="IPR001980">
    <property type="entry name" value="PPAT"/>
</dbReference>
<comment type="function">
    <text evidence="9">Reversibly transfers an adenylyl group from ATP to 4'-phosphopantetheine, yielding dephospho-CoA (dPCoA) and pyrophosphate.</text>
</comment>
<feature type="site" description="Transition state stabilizer" evidence="9">
    <location>
        <position position="26"/>
    </location>
</feature>
<evidence type="ECO:0000256" key="1">
    <source>
        <dbReference type="ARBA" id="ARBA00022490"/>
    </source>
</evidence>
<evidence type="ECO:0000313" key="11">
    <source>
        <dbReference type="EMBL" id="WXB15575.1"/>
    </source>
</evidence>
<evidence type="ECO:0000313" key="12">
    <source>
        <dbReference type="Proteomes" id="UP001370348"/>
    </source>
</evidence>
<dbReference type="NCBIfam" id="TIGR01510">
    <property type="entry name" value="coaD_prev_kdtB"/>
    <property type="match status" value="1"/>
</dbReference>
<dbReference type="Pfam" id="PF01467">
    <property type="entry name" value="CTP_transf_like"/>
    <property type="match status" value="1"/>
</dbReference>
<accession>A0ABZ2LXU6</accession>